<evidence type="ECO:0000313" key="2">
    <source>
        <dbReference type="EMBL" id="MBD3870187.1"/>
    </source>
</evidence>
<comment type="caution">
    <text evidence="2">The sequence shown here is derived from an EMBL/GenBank/DDBJ whole genome shotgun (WGS) entry which is preliminary data.</text>
</comment>
<evidence type="ECO:0000259" key="1">
    <source>
        <dbReference type="PROSITE" id="PS50042"/>
    </source>
</evidence>
<dbReference type="PANTHER" id="PTHR36114">
    <property type="entry name" value="16.7 KDA PROTEIN IN WHIE LOCUS"/>
    <property type="match status" value="1"/>
</dbReference>
<organism evidence="2 3">
    <name type="scientific">Candidatus Sulfomarinibacter kjeldsenii</name>
    <dbReference type="NCBI Taxonomy" id="2885994"/>
    <lineage>
        <taxon>Bacteria</taxon>
        <taxon>Pseudomonadati</taxon>
        <taxon>Acidobacteriota</taxon>
        <taxon>Thermoanaerobaculia</taxon>
        <taxon>Thermoanaerobaculales</taxon>
        <taxon>Candidatus Sulfomarinibacteraceae</taxon>
        <taxon>Candidatus Sulfomarinibacter</taxon>
    </lineage>
</organism>
<sequence length="186" mass="21381">MEKVSISEKLSQFSDHWNPRVVGKLNGQHVRLAKFQGEFVWHQHENEDEFFMVIRGSFDMQFRDRVETLSEGDFIIVPRGVEHCPRAEEEVHVLLFEPASTLNTGEADSELTVRELEELSHEPQEVRRLQTQAEVVECTLRRGSSHQDARPLRGRSRLHRVHPGRVRLAAGRGVRLSLHPLPVGGR</sequence>
<evidence type="ECO:0000313" key="3">
    <source>
        <dbReference type="Proteomes" id="UP000598633"/>
    </source>
</evidence>
<dbReference type="PROSITE" id="PS50042">
    <property type="entry name" value="CNMP_BINDING_3"/>
    <property type="match status" value="1"/>
</dbReference>
<feature type="domain" description="Cyclic nucleotide-binding" evidence="1">
    <location>
        <begin position="37"/>
        <end position="75"/>
    </location>
</feature>
<proteinExistence type="predicted"/>
<dbReference type="InterPro" id="IPR014710">
    <property type="entry name" value="RmlC-like_jellyroll"/>
</dbReference>
<accession>A0A8J6Y4T4</accession>
<dbReference type="InterPro" id="IPR011051">
    <property type="entry name" value="RmlC_Cupin_sf"/>
</dbReference>
<gene>
    <name evidence="2" type="ORF">IFJ97_02370</name>
</gene>
<dbReference type="InterPro" id="IPR013096">
    <property type="entry name" value="Cupin_2"/>
</dbReference>
<dbReference type="Pfam" id="PF07883">
    <property type="entry name" value="Cupin_2"/>
    <property type="match status" value="1"/>
</dbReference>
<protein>
    <submittedName>
        <fullName evidence="2">Cupin domain-containing protein</fullName>
    </submittedName>
</protein>
<name>A0A8J6Y4T4_9BACT</name>
<dbReference type="SUPFAM" id="SSF51182">
    <property type="entry name" value="RmlC-like cupins"/>
    <property type="match status" value="1"/>
</dbReference>
<dbReference type="Gene3D" id="2.60.120.10">
    <property type="entry name" value="Jelly Rolls"/>
    <property type="match status" value="1"/>
</dbReference>
<dbReference type="CDD" id="cd02226">
    <property type="entry name" value="cupin_YdbB-like"/>
    <property type="match status" value="1"/>
</dbReference>
<reference evidence="2 3" key="1">
    <citation type="submission" date="2020-08" db="EMBL/GenBank/DDBJ databases">
        <title>Acidobacteriota in marine sediments use diverse sulfur dissimilation pathways.</title>
        <authorList>
            <person name="Wasmund K."/>
        </authorList>
    </citation>
    <scope>NUCLEOTIDE SEQUENCE [LARGE SCALE GENOMIC DNA]</scope>
    <source>
        <strain evidence="2">MAG AM3-A</strain>
    </source>
</reference>
<dbReference type="AlphaFoldDB" id="A0A8J6Y4T4"/>
<dbReference type="InterPro" id="IPR052044">
    <property type="entry name" value="PKS_Associated_Protein"/>
</dbReference>
<dbReference type="Proteomes" id="UP000598633">
    <property type="component" value="Unassembled WGS sequence"/>
</dbReference>
<dbReference type="EMBL" id="JACXWA010000039">
    <property type="protein sequence ID" value="MBD3870187.1"/>
    <property type="molecule type" value="Genomic_DNA"/>
</dbReference>
<dbReference type="PANTHER" id="PTHR36114:SF1">
    <property type="entry name" value="16.7 KDA PROTEIN IN WHIE LOCUS"/>
    <property type="match status" value="1"/>
</dbReference>
<dbReference type="InterPro" id="IPR000595">
    <property type="entry name" value="cNMP-bd_dom"/>
</dbReference>